<proteinExistence type="predicted"/>
<gene>
    <name evidence="1" type="ORF">QAD02_011481</name>
</gene>
<dbReference type="EMBL" id="CM056742">
    <property type="protein sequence ID" value="KAJ8675695.1"/>
    <property type="molecule type" value="Genomic_DNA"/>
</dbReference>
<name>A0ACC2NWW4_9HYME</name>
<evidence type="ECO:0000313" key="1">
    <source>
        <dbReference type="EMBL" id="KAJ8675695.1"/>
    </source>
</evidence>
<accession>A0ACC2NWW4</accession>
<dbReference type="Proteomes" id="UP001239111">
    <property type="component" value="Chromosome 2"/>
</dbReference>
<keyword evidence="2" id="KW-1185">Reference proteome</keyword>
<comment type="caution">
    <text evidence="1">The sequence shown here is derived from an EMBL/GenBank/DDBJ whole genome shotgun (WGS) entry which is preliminary data.</text>
</comment>
<evidence type="ECO:0000313" key="2">
    <source>
        <dbReference type="Proteomes" id="UP001239111"/>
    </source>
</evidence>
<sequence length="1344" mass="150074">MTFLKIRLGTFDSVRHAIFDTSPGRTNMDATVQSESENITAYRDIAQFCYAVSEHNERALLELLRRGYDVNATIGPDNPFEGFSKKITGLSALQYASQVESVQSIRVLLDSGADFTLKNLCGSTVLQACVESLGSSLSKIMDYISEGDDVAQLILSAHVKNNVTVNSVNKHGLSHFHIACLVGHEKAMQLFLDSGVQVNAPIYEDSPTLPGYTPLHIASRFGSLGSVKLLVSRGADVHARNRDGLVPLQLIFSRLEDFSYLGLYREYCQNNREFHLELQADTYRIAAILIMETLSSDTLTNKLCIACAKRCPISVREIIDKGMDINASTDFGLTALHCASLVDYDVTKLLLERGADFFLQRRNNPMPVDICTWKYGYDIMKLLPSVQNLAKHINQESQSWRIALALHDNENLKDLLSDNEVVQEIKTACISPDSPVWPGATPFHLVIIFARENPRKPEPNSTSYIQSSPQCVKDLVETLIIHGANVTRQDTSGQTPVHTAFYCKKFGVLNMLLNPYMRSFETRHLTSLENPVDNTGLSHFHIACMMGCKSSVGILIDTALVNEPLRSSLLFSLNSSEPEILFKPGSTPLHIAAKLKRIDAIELLAFVSANICAKDADGSTPIDLIVSNADFDESELIELAVFLVHKYCILNSDSELGSVQVSQFGPLCALLDPILFSVRYSYYGGKTCKGRLMMQHMESGVIDEIEKGKLERMKKFFKCLDESKESTSHGSDSNDVVSRYTNCLRRMLENSHKYQVSVRQCFKSYSVLMVDHYKCLSSTLLDDESGLTCLHMTCAIGVKEITEAAIKLGRNVNSRLSSKSPYFPGSTPLHLAIRGCDKESEQEVADGTVKLLLDHGADPTIQDNNGETPLHLADRHGFEEIRDLLLLDERVAKNNLISKYGRSHFHIACSSDQPEVVEKFLQYGADPNELCYAVDNNLWKQLSSEHVPSFFGFTPLHIASKLEVIKVLLKHGANPNIKDYKGWTALHQAARHGFGADVIEILIREGGADVNARSVLHLTPLDLVVTENVEHYGDTSQIRALLEHGALVNRGNFEESSTLARAFESYDVEILQTLVKYATDLGNLNENKRSALHELFSGQLNDTDEYIMVIEQFCKKGFDIDCQDSLKRTPLHTAVENFLNDGIIALLACGADLNMTDCNKCTPFSMLITDIDDIDLGKLSDGVKERILIMARHVRKMQAFKLKVAHQNALLESKYTEICDGKSSDDDAERLQLDELKKMKEVVLEENLTLHDVMYMESFQLVSQVLIDELRPVLSREDFHTTFPELGGILKLKLRIAQRKKAISSARKSLYFILRMRIPETCTDIIASCLSDWDLKTLADMVAK</sequence>
<reference evidence="1" key="1">
    <citation type="submission" date="2023-04" db="EMBL/GenBank/DDBJ databases">
        <title>A chromosome-level genome assembly of the parasitoid wasp Eretmocerus hayati.</title>
        <authorList>
            <person name="Zhong Y."/>
            <person name="Liu S."/>
            <person name="Liu Y."/>
        </authorList>
    </citation>
    <scope>NUCLEOTIDE SEQUENCE</scope>
    <source>
        <strain evidence="1">ZJU_SS_LIU_2023</strain>
    </source>
</reference>
<protein>
    <submittedName>
        <fullName evidence="1">Uncharacterized protein</fullName>
    </submittedName>
</protein>
<organism evidence="1 2">
    <name type="scientific">Eretmocerus hayati</name>
    <dbReference type="NCBI Taxonomy" id="131215"/>
    <lineage>
        <taxon>Eukaryota</taxon>
        <taxon>Metazoa</taxon>
        <taxon>Ecdysozoa</taxon>
        <taxon>Arthropoda</taxon>
        <taxon>Hexapoda</taxon>
        <taxon>Insecta</taxon>
        <taxon>Pterygota</taxon>
        <taxon>Neoptera</taxon>
        <taxon>Endopterygota</taxon>
        <taxon>Hymenoptera</taxon>
        <taxon>Apocrita</taxon>
        <taxon>Proctotrupomorpha</taxon>
        <taxon>Chalcidoidea</taxon>
        <taxon>Aphelinidae</taxon>
        <taxon>Aphelininae</taxon>
        <taxon>Eretmocerus</taxon>
    </lineage>
</organism>